<evidence type="ECO:0000256" key="3">
    <source>
        <dbReference type="ARBA" id="ARBA00022553"/>
    </source>
</evidence>
<keyword evidence="4" id="KW-0812">Transmembrane</keyword>
<dbReference type="CDD" id="cd00075">
    <property type="entry name" value="HATPase"/>
    <property type="match status" value="1"/>
</dbReference>
<dbReference type="Gene3D" id="3.30.565.10">
    <property type="entry name" value="Histidine kinase-like ATPase, C-terminal domain"/>
    <property type="match status" value="1"/>
</dbReference>
<dbReference type="SMART" id="SM00388">
    <property type="entry name" value="HisKA"/>
    <property type="match status" value="1"/>
</dbReference>
<keyword evidence="7" id="KW-1185">Reference proteome</keyword>
<feature type="transmembrane region" description="Helical" evidence="4">
    <location>
        <begin position="261"/>
        <end position="284"/>
    </location>
</feature>
<dbReference type="CDD" id="cd00082">
    <property type="entry name" value="HisKA"/>
    <property type="match status" value="1"/>
</dbReference>
<evidence type="ECO:0000256" key="1">
    <source>
        <dbReference type="ARBA" id="ARBA00000085"/>
    </source>
</evidence>
<dbReference type="PRINTS" id="PR00344">
    <property type="entry name" value="BCTRLSENSOR"/>
</dbReference>
<dbReference type="GO" id="GO:0016301">
    <property type="term" value="F:kinase activity"/>
    <property type="evidence" value="ECO:0007669"/>
    <property type="project" value="UniProtKB-KW"/>
</dbReference>
<dbReference type="SUPFAM" id="SSF55874">
    <property type="entry name" value="ATPase domain of HSP90 chaperone/DNA topoisomerase II/histidine kinase"/>
    <property type="match status" value="1"/>
</dbReference>
<dbReference type="Proteomes" id="UP001595793">
    <property type="component" value="Unassembled WGS sequence"/>
</dbReference>
<name>A0ABV8H5N4_9FLAO</name>
<evidence type="ECO:0000256" key="4">
    <source>
        <dbReference type="SAM" id="Phobius"/>
    </source>
</evidence>
<keyword evidence="6" id="KW-0808">Transferase</keyword>
<dbReference type="EMBL" id="JBHSAS010000006">
    <property type="protein sequence ID" value="MFC4027382.1"/>
    <property type="molecule type" value="Genomic_DNA"/>
</dbReference>
<dbReference type="PROSITE" id="PS50109">
    <property type="entry name" value="HIS_KIN"/>
    <property type="match status" value="1"/>
</dbReference>
<protein>
    <recommendedName>
        <fullName evidence="2">histidine kinase</fullName>
        <ecNumber evidence="2">2.7.13.3</ecNumber>
    </recommendedName>
</protein>
<proteinExistence type="predicted"/>
<sequence>MNRKLFVLLVVLMSLSLIGIIFVQGYWIKSTVEDREEQFSYSAKQVLIKVSEQIQNKEFERYIFEYEAQLQNSEQTIDKVTLTEYLIATRDELKNEDVFNFGSIQEADYKISSDFLGAEQKNDSIQMKKLINRKVTKIVKDVGKDSGATQTPSDIMERVMRLEDYEKEILRDVISEAAARQPLRKRVSEKTIRNLLRRELASRDLNTKFEFAVFSNSIETGVHSEKFDVAHPATYGVPLFLDRAGNSNYQLLVNFKGKKGVVLSSVTLMAVLSIVFTLIIVIAYSSALSQLIRQRQISQIKTDFINNMTHEFKTPIATINLALDAIKNPKIIADETKVFRYLKMIRDENKRMHAQVENVLRISKLERNELDLRKERMQLHDIVLDAITHVELIVEDRGGYIQTHFGALKSSILANEDHFTNVIVNILDNAIKYSEKEPRIDIYTENVKNYIIVKIRDQGAGMTKGVQKKIFEKFYREHTGDIHNVKGHGLGLAYVKQILDDHHGQISVNSEKGKGSTFIIKLPLIS</sequence>
<evidence type="ECO:0000259" key="5">
    <source>
        <dbReference type="PROSITE" id="PS50109"/>
    </source>
</evidence>
<keyword evidence="4" id="KW-0472">Membrane</keyword>
<dbReference type="SUPFAM" id="SSF47384">
    <property type="entry name" value="Homodimeric domain of signal transducing histidine kinase"/>
    <property type="match status" value="1"/>
</dbReference>
<dbReference type="InterPro" id="IPR036097">
    <property type="entry name" value="HisK_dim/P_sf"/>
</dbReference>
<dbReference type="EC" id="2.7.13.3" evidence="2"/>
<gene>
    <name evidence="6" type="ORF">ACFOS1_08195</name>
</gene>
<dbReference type="Pfam" id="PF02518">
    <property type="entry name" value="HATPase_c"/>
    <property type="match status" value="1"/>
</dbReference>
<evidence type="ECO:0000313" key="7">
    <source>
        <dbReference type="Proteomes" id="UP001595793"/>
    </source>
</evidence>
<dbReference type="InterPro" id="IPR003661">
    <property type="entry name" value="HisK_dim/P_dom"/>
</dbReference>
<dbReference type="InterPro" id="IPR005467">
    <property type="entry name" value="His_kinase_dom"/>
</dbReference>
<feature type="domain" description="Histidine kinase" evidence="5">
    <location>
        <begin position="307"/>
        <end position="526"/>
    </location>
</feature>
<dbReference type="Gene3D" id="1.10.287.130">
    <property type="match status" value="1"/>
</dbReference>
<dbReference type="SMART" id="SM00387">
    <property type="entry name" value="HATPase_c"/>
    <property type="match status" value="1"/>
</dbReference>
<keyword evidence="6" id="KW-0418">Kinase</keyword>
<dbReference type="RefSeq" id="WP_290237084.1">
    <property type="nucleotide sequence ID" value="NZ_JAUFPZ010000002.1"/>
</dbReference>
<comment type="catalytic activity">
    <reaction evidence="1">
        <text>ATP + protein L-histidine = ADP + protein N-phospho-L-histidine.</text>
        <dbReference type="EC" id="2.7.13.3"/>
    </reaction>
</comment>
<keyword evidence="3" id="KW-0597">Phosphoprotein</keyword>
<accession>A0ABV8H5N4</accession>
<feature type="transmembrane region" description="Helical" evidence="4">
    <location>
        <begin position="6"/>
        <end position="28"/>
    </location>
</feature>
<evidence type="ECO:0000313" key="6">
    <source>
        <dbReference type="EMBL" id="MFC4027382.1"/>
    </source>
</evidence>
<dbReference type="InterPro" id="IPR036890">
    <property type="entry name" value="HATPase_C_sf"/>
</dbReference>
<dbReference type="PANTHER" id="PTHR43547">
    <property type="entry name" value="TWO-COMPONENT HISTIDINE KINASE"/>
    <property type="match status" value="1"/>
</dbReference>
<organism evidence="6 7">
    <name type="scientific">Zunongwangia endophytica</name>
    <dbReference type="NCBI Taxonomy" id="1808945"/>
    <lineage>
        <taxon>Bacteria</taxon>
        <taxon>Pseudomonadati</taxon>
        <taxon>Bacteroidota</taxon>
        <taxon>Flavobacteriia</taxon>
        <taxon>Flavobacteriales</taxon>
        <taxon>Flavobacteriaceae</taxon>
        <taxon>Zunongwangia</taxon>
    </lineage>
</organism>
<keyword evidence="4" id="KW-1133">Transmembrane helix</keyword>
<evidence type="ECO:0000256" key="2">
    <source>
        <dbReference type="ARBA" id="ARBA00012438"/>
    </source>
</evidence>
<dbReference type="PANTHER" id="PTHR43547:SF2">
    <property type="entry name" value="HYBRID SIGNAL TRANSDUCTION HISTIDINE KINASE C"/>
    <property type="match status" value="1"/>
</dbReference>
<reference evidence="7" key="1">
    <citation type="journal article" date="2019" name="Int. J. Syst. Evol. Microbiol.">
        <title>The Global Catalogue of Microorganisms (GCM) 10K type strain sequencing project: providing services to taxonomists for standard genome sequencing and annotation.</title>
        <authorList>
            <consortium name="The Broad Institute Genomics Platform"/>
            <consortium name="The Broad Institute Genome Sequencing Center for Infectious Disease"/>
            <person name="Wu L."/>
            <person name="Ma J."/>
        </authorList>
    </citation>
    <scope>NUCLEOTIDE SEQUENCE [LARGE SCALE GENOMIC DNA]</scope>
    <source>
        <strain evidence="7">CECT 9128</strain>
    </source>
</reference>
<dbReference type="InterPro" id="IPR003594">
    <property type="entry name" value="HATPase_dom"/>
</dbReference>
<comment type="caution">
    <text evidence="6">The sequence shown here is derived from an EMBL/GenBank/DDBJ whole genome shotgun (WGS) entry which is preliminary data.</text>
</comment>
<dbReference type="Pfam" id="PF00512">
    <property type="entry name" value="HisKA"/>
    <property type="match status" value="1"/>
</dbReference>
<dbReference type="InterPro" id="IPR004358">
    <property type="entry name" value="Sig_transdc_His_kin-like_C"/>
</dbReference>